<organism evidence="1 2">
    <name type="scientific">Araneus ventricosus</name>
    <name type="common">Orbweaver spider</name>
    <name type="synonym">Epeira ventricosa</name>
    <dbReference type="NCBI Taxonomy" id="182803"/>
    <lineage>
        <taxon>Eukaryota</taxon>
        <taxon>Metazoa</taxon>
        <taxon>Ecdysozoa</taxon>
        <taxon>Arthropoda</taxon>
        <taxon>Chelicerata</taxon>
        <taxon>Arachnida</taxon>
        <taxon>Araneae</taxon>
        <taxon>Araneomorphae</taxon>
        <taxon>Entelegynae</taxon>
        <taxon>Araneoidea</taxon>
        <taxon>Araneidae</taxon>
        <taxon>Araneus</taxon>
    </lineage>
</organism>
<accession>A0A4Y2FX14</accession>
<name>A0A4Y2FX14_ARAVE</name>
<comment type="caution">
    <text evidence="1">The sequence shown here is derived from an EMBL/GenBank/DDBJ whole genome shotgun (WGS) entry which is preliminary data.</text>
</comment>
<reference evidence="1 2" key="1">
    <citation type="journal article" date="2019" name="Sci. Rep.">
        <title>Orb-weaving spider Araneus ventricosus genome elucidates the spidroin gene catalogue.</title>
        <authorList>
            <person name="Kono N."/>
            <person name="Nakamura H."/>
            <person name="Ohtoshi R."/>
            <person name="Moran D.A.P."/>
            <person name="Shinohara A."/>
            <person name="Yoshida Y."/>
            <person name="Fujiwara M."/>
            <person name="Mori M."/>
            <person name="Tomita M."/>
            <person name="Arakawa K."/>
        </authorList>
    </citation>
    <scope>NUCLEOTIDE SEQUENCE [LARGE SCALE GENOMIC DNA]</scope>
</reference>
<evidence type="ECO:0000313" key="2">
    <source>
        <dbReference type="Proteomes" id="UP000499080"/>
    </source>
</evidence>
<dbReference type="AlphaFoldDB" id="A0A4Y2FX14"/>
<dbReference type="EMBL" id="BGPR01001083">
    <property type="protein sequence ID" value="GBM44939.1"/>
    <property type="molecule type" value="Genomic_DNA"/>
</dbReference>
<gene>
    <name evidence="1" type="ORF">AVEN_126361_1</name>
</gene>
<protein>
    <submittedName>
        <fullName evidence="1">Uncharacterized protein</fullName>
    </submittedName>
</protein>
<keyword evidence="2" id="KW-1185">Reference proteome</keyword>
<proteinExistence type="predicted"/>
<dbReference type="OrthoDB" id="6514649at2759"/>
<sequence length="102" mass="11799">MKISWIKAHVGYFGNEVAESLAKASAESNDVQLYIKLQKCHAKIILRKDMMKQWQSELDEEDMGRSTNIFPKVLLQSANWNRADVLFSYDTALFFYICTDSI</sequence>
<evidence type="ECO:0000313" key="1">
    <source>
        <dbReference type="EMBL" id="GBM44939.1"/>
    </source>
</evidence>
<dbReference type="Proteomes" id="UP000499080">
    <property type="component" value="Unassembled WGS sequence"/>
</dbReference>